<dbReference type="Gene3D" id="3.40.50.720">
    <property type="entry name" value="NAD(P)-binding Rossmann-like Domain"/>
    <property type="match status" value="1"/>
</dbReference>
<dbReference type="Gene3D" id="3.30.360.10">
    <property type="entry name" value="Dihydrodipicolinate Reductase, domain 2"/>
    <property type="match status" value="1"/>
</dbReference>
<dbReference type="Pfam" id="PF22698">
    <property type="entry name" value="Semialdhyde_dhC_1"/>
    <property type="match status" value="1"/>
</dbReference>
<dbReference type="InterPro" id="IPR058924">
    <property type="entry name" value="AGPR_dimerisation_dom"/>
</dbReference>
<evidence type="ECO:0000259" key="5">
    <source>
        <dbReference type="SMART" id="SM00859"/>
    </source>
</evidence>
<protein>
    <recommendedName>
        <fullName evidence="4">N-acetyl-gamma-glutamyl-phosphate reductase</fullName>
        <shortName evidence="4">AGPR</shortName>
        <ecNumber evidence="4">1.2.1.38</ecNumber>
    </recommendedName>
    <alternativeName>
        <fullName evidence="4">N-acetyl-glutamate semialdehyde dehydrogenase</fullName>
        <shortName evidence="4">NAGSA dehydrogenase</shortName>
    </alternativeName>
</protein>
<keyword evidence="1 4" id="KW-0028">Amino-acid biosynthesis</keyword>
<dbReference type="EC" id="1.2.1.38" evidence="4"/>
<reference evidence="6 7" key="1">
    <citation type="journal article" date="2019" name="Int. J. Syst. Evol. Microbiol.">
        <title>The Global Catalogue of Microorganisms (GCM) 10K type strain sequencing project: providing services to taxonomists for standard genome sequencing and annotation.</title>
        <authorList>
            <consortium name="The Broad Institute Genomics Platform"/>
            <consortium name="The Broad Institute Genome Sequencing Center for Infectious Disease"/>
            <person name="Wu L."/>
            <person name="Ma J."/>
        </authorList>
    </citation>
    <scope>NUCLEOTIDE SEQUENCE [LARGE SCALE GENOMIC DNA]</scope>
    <source>
        <strain evidence="6 7">JCM 13249</strain>
    </source>
</reference>
<keyword evidence="2 4" id="KW-0521">NADP</keyword>
<dbReference type="HAMAP" id="MF_00150">
    <property type="entry name" value="ArgC_type1"/>
    <property type="match status" value="1"/>
</dbReference>
<keyword evidence="4" id="KW-0055">Arginine biosynthesis</keyword>
<dbReference type="SUPFAM" id="SSF51735">
    <property type="entry name" value="NAD(P)-binding Rossmann-fold domains"/>
    <property type="match status" value="1"/>
</dbReference>
<evidence type="ECO:0000256" key="4">
    <source>
        <dbReference type="HAMAP-Rule" id="MF_00150"/>
    </source>
</evidence>
<dbReference type="SMART" id="SM00859">
    <property type="entry name" value="Semialdhyde_dh"/>
    <property type="match status" value="1"/>
</dbReference>
<keyword evidence="3 4" id="KW-0560">Oxidoreductase</keyword>
<comment type="catalytic activity">
    <reaction evidence="4">
        <text>N-acetyl-L-glutamate 5-semialdehyde + phosphate + NADP(+) = N-acetyl-L-glutamyl 5-phosphate + NADPH + H(+)</text>
        <dbReference type="Rhea" id="RHEA:21588"/>
        <dbReference type="ChEBI" id="CHEBI:15378"/>
        <dbReference type="ChEBI" id="CHEBI:29123"/>
        <dbReference type="ChEBI" id="CHEBI:43474"/>
        <dbReference type="ChEBI" id="CHEBI:57783"/>
        <dbReference type="ChEBI" id="CHEBI:57936"/>
        <dbReference type="ChEBI" id="CHEBI:58349"/>
        <dbReference type="EC" id="1.2.1.38"/>
    </reaction>
</comment>
<keyword evidence="7" id="KW-1185">Reference proteome</keyword>
<comment type="pathway">
    <text evidence="4">Amino-acid biosynthesis; L-arginine biosynthesis; N(2)-acetyl-L-ornithine from L-glutamate: step 3/4.</text>
</comment>
<dbReference type="RefSeq" id="WP_344076956.1">
    <property type="nucleotide sequence ID" value="NZ_BAAALS010000003.1"/>
</dbReference>
<gene>
    <name evidence="6" type="primary">argC_1</name>
    <name evidence="4" type="synonym">argC</name>
    <name evidence="6" type="ORF">GCM10009681_08170</name>
</gene>
<dbReference type="NCBIfam" id="TIGR01850">
    <property type="entry name" value="argC"/>
    <property type="match status" value="1"/>
</dbReference>
<evidence type="ECO:0000313" key="6">
    <source>
        <dbReference type="EMBL" id="GAA1739685.1"/>
    </source>
</evidence>
<dbReference type="InterPro" id="IPR050085">
    <property type="entry name" value="AGPR"/>
</dbReference>
<dbReference type="EMBL" id="BAAALS010000003">
    <property type="protein sequence ID" value="GAA1739685.1"/>
    <property type="molecule type" value="Genomic_DNA"/>
</dbReference>
<dbReference type="CDD" id="cd23939">
    <property type="entry name" value="AGPR_1_C_LysY"/>
    <property type="match status" value="1"/>
</dbReference>
<dbReference type="PANTHER" id="PTHR32338">
    <property type="entry name" value="N-ACETYL-GAMMA-GLUTAMYL-PHOSPHATE REDUCTASE, CHLOROPLASTIC-RELATED-RELATED"/>
    <property type="match status" value="1"/>
</dbReference>
<accession>A0ABN2JUU5</accession>
<keyword evidence="4" id="KW-0963">Cytoplasm</keyword>
<sequence length="341" mass="36486">MKRVAVIGGSGYIGGELLRLLTAHPGVELAAATSRRLGGRLIDGVHPNLRGRTSLAFVDEDKLEHYDALFLATPHRETMLRMPEFLARAEVVIDLSADFRLGCADTYADYYGVPHAAPELVETFVPGIPEFHRTRLRTADRISVPGCMANAGILALTPLAQAGLIEGEVAVDARTGSSGAGNTAGPANLHAERSGALRVFAPTRHRHEAEIAQATGLPVRMTATGVEAVRGVQLLARANVTGEATERRIRAAYRAVYRDEPFVRIVAHRKGLHRFPDAKILSGSNFCDVGFAIDPGSPQVTVISALDNLVKGGAGNAVQCMNIRLGLPEREGLEFTGLHPN</sequence>
<comment type="caution">
    <text evidence="6">The sequence shown here is derived from an EMBL/GenBank/DDBJ whole genome shotgun (WGS) entry which is preliminary data.</text>
</comment>
<dbReference type="InterPro" id="IPR000706">
    <property type="entry name" value="AGPR_type-1"/>
</dbReference>
<dbReference type="Pfam" id="PF01118">
    <property type="entry name" value="Semialdhyde_dh"/>
    <property type="match status" value="1"/>
</dbReference>
<proteinExistence type="inferred from homology"/>
<comment type="subcellular location">
    <subcellularLocation>
        <location evidence="4">Cytoplasm</location>
    </subcellularLocation>
</comment>
<comment type="function">
    <text evidence="4">Catalyzes the NADPH-dependent reduction of N-acetyl-5-glutamyl phosphate to yield N-acetyl-L-glutamate 5-semialdehyde.</text>
</comment>
<evidence type="ECO:0000256" key="2">
    <source>
        <dbReference type="ARBA" id="ARBA00022857"/>
    </source>
</evidence>
<evidence type="ECO:0000256" key="3">
    <source>
        <dbReference type="ARBA" id="ARBA00023002"/>
    </source>
</evidence>
<dbReference type="InterPro" id="IPR036291">
    <property type="entry name" value="NAD(P)-bd_dom_sf"/>
</dbReference>
<evidence type="ECO:0000256" key="1">
    <source>
        <dbReference type="ARBA" id="ARBA00022605"/>
    </source>
</evidence>
<feature type="active site" evidence="4">
    <location>
        <position position="147"/>
    </location>
</feature>
<dbReference type="Proteomes" id="UP001500655">
    <property type="component" value="Unassembled WGS sequence"/>
</dbReference>
<dbReference type="SUPFAM" id="SSF55347">
    <property type="entry name" value="Glyceraldehyde-3-phosphate dehydrogenase-like, C-terminal domain"/>
    <property type="match status" value="1"/>
</dbReference>
<evidence type="ECO:0000313" key="7">
    <source>
        <dbReference type="Proteomes" id="UP001500655"/>
    </source>
</evidence>
<dbReference type="InterPro" id="IPR000534">
    <property type="entry name" value="Semialdehyde_DH_NAD-bd"/>
</dbReference>
<dbReference type="PANTHER" id="PTHR32338:SF11">
    <property type="entry name" value="[LYSW]-L-2-AMINOADIPATE_[LYSW]-L-GLUTAMATE PHOSPHATE REDUCTASE-RELATED"/>
    <property type="match status" value="1"/>
</dbReference>
<organism evidence="6 7">
    <name type="scientific">Luedemannella helvata</name>
    <dbReference type="NCBI Taxonomy" id="349315"/>
    <lineage>
        <taxon>Bacteria</taxon>
        <taxon>Bacillati</taxon>
        <taxon>Actinomycetota</taxon>
        <taxon>Actinomycetes</taxon>
        <taxon>Micromonosporales</taxon>
        <taxon>Micromonosporaceae</taxon>
        <taxon>Luedemannella</taxon>
    </lineage>
</organism>
<comment type="similarity">
    <text evidence="4">Belongs to the NAGSA dehydrogenase family. Type 1 subfamily.</text>
</comment>
<feature type="domain" description="Semialdehyde dehydrogenase NAD-binding" evidence="5">
    <location>
        <begin position="3"/>
        <end position="139"/>
    </location>
</feature>
<name>A0ABN2JUU5_9ACTN</name>